<sequence length="65" mass="7559">MKKELRQKTILDLLINTLCGVVILLVITLGIQIFSIEFYNDHDNLKNKDQDHVKVVPTKSRLRLL</sequence>
<dbReference type="EMBL" id="FOGG01000009">
    <property type="protein sequence ID" value="SER43444.1"/>
    <property type="molecule type" value="Genomic_DNA"/>
</dbReference>
<reference evidence="2 3" key="1">
    <citation type="submission" date="2016-10" db="EMBL/GenBank/DDBJ databases">
        <authorList>
            <person name="de Groot N.N."/>
        </authorList>
    </citation>
    <scope>NUCLEOTIDE SEQUENCE [LARGE SCALE GENOMIC DNA]</scope>
    <source>
        <strain evidence="2 3">DSM 18610</strain>
    </source>
</reference>
<accession>A0A1H9P567</accession>
<feature type="transmembrane region" description="Helical" evidence="1">
    <location>
        <begin position="12"/>
        <end position="34"/>
    </location>
</feature>
<evidence type="ECO:0000313" key="2">
    <source>
        <dbReference type="EMBL" id="SER43444.1"/>
    </source>
</evidence>
<organism evidence="2 3">
    <name type="scientific">Pedobacter rhizosphaerae</name>
    <dbReference type="NCBI Taxonomy" id="390241"/>
    <lineage>
        <taxon>Bacteria</taxon>
        <taxon>Pseudomonadati</taxon>
        <taxon>Bacteroidota</taxon>
        <taxon>Sphingobacteriia</taxon>
        <taxon>Sphingobacteriales</taxon>
        <taxon>Sphingobacteriaceae</taxon>
        <taxon>Pedobacter</taxon>
    </lineage>
</organism>
<keyword evidence="1" id="KW-0472">Membrane</keyword>
<keyword evidence="3" id="KW-1185">Reference proteome</keyword>
<dbReference type="STRING" id="390241.SAMN04488023_10941"/>
<keyword evidence="1" id="KW-0812">Transmembrane</keyword>
<evidence type="ECO:0000313" key="3">
    <source>
        <dbReference type="Proteomes" id="UP000199572"/>
    </source>
</evidence>
<proteinExistence type="predicted"/>
<dbReference type="AlphaFoldDB" id="A0A1H9P567"/>
<gene>
    <name evidence="2" type="ORF">SAMN04488023_10941</name>
</gene>
<protein>
    <submittedName>
        <fullName evidence="2">Uncharacterized protein</fullName>
    </submittedName>
</protein>
<keyword evidence="1" id="KW-1133">Transmembrane helix</keyword>
<name>A0A1H9P567_9SPHI</name>
<evidence type="ECO:0000256" key="1">
    <source>
        <dbReference type="SAM" id="Phobius"/>
    </source>
</evidence>
<dbReference type="Proteomes" id="UP000199572">
    <property type="component" value="Unassembled WGS sequence"/>
</dbReference>